<keyword evidence="1" id="KW-0812">Transmembrane</keyword>
<dbReference type="AlphaFoldDB" id="A0A9D2K042"/>
<dbReference type="Proteomes" id="UP000824102">
    <property type="component" value="Unassembled WGS sequence"/>
</dbReference>
<evidence type="ECO:0000313" key="2">
    <source>
        <dbReference type="EMBL" id="HIZ72893.1"/>
    </source>
</evidence>
<proteinExistence type="predicted"/>
<evidence type="ECO:0000256" key="1">
    <source>
        <dbReference type="SAM" id="Phobius"/>
    </source>
</evidence>
<protein>
    <submittedName>
        <fullName evidence="2">Uncharacterized protein</fullName>
    </submittedName>
</protein>
<feature type="transmembrane region" description="Helical" evidence="1">
    <location>
        <begin position="12"/>
        <end position="33"/>
    </location>
</feature>
<reference evidence="2" key="1">
    <citation type="journal article" date="2021" name="PeerJ">
        <title>Extensive microbial diversity within the chicken gut microbiome revealed by metagenomics and culture.</title>
        <authorList>
            <person name="Gilroy R."/>
            <person name="Ravi A."/>
            <person name="Getino M."/>
            <person name="Pursley I."/>
            <person name="Horton D.L."/>
            <person name="Alikhan N.F."/>
            <person name="Baker D."/>
            <person name="Gharbi K."/>
            <person name="Hall N."/>
            <person name="Watson M."/>
            <person name="Adriaenssens E.M."/>
            <person name="Foster-Nyarko E."/>
            <person name="Jarju S."/>
            <person name="Secka A."/>
            <person name="Antonio M."/>
            <person name="Oren A."/>
            <person name="Chaudhuri R.R."/>
            <person name="La Ragione R."/>
            <person name="Hildebrand F."/>
            <person name="Pallen M.J."/>
        </authorList>
    </citation>
    <scope>NUCLEOTIDE SEQUENCE</scope>
    <source>
        <strain evidence="2">ChiW7-2402</strain>
    </source>
</reference>
<evidence type="ECO:0000313" key="3">
    <source>
        <dbReference type="Proteomes" id="UP000824102"/>
    </source>
</evidence>
<organism evidence="2 3">
    <name type="scientific">Candidatus Gallimonas intestinavium</name>
    <dbReference type="NCBI Taxonomy" id="2838603"/>
    <lineage>
        <taxon>Bacteria</taxon>
        <taxon>Bacillati</taxon>
        <taxon>Bacillota</taxon>
        <taxon>Clostridia</taxon>
        <taxon>Candidatus Gallimonas</taxon>
    </lineage>
</organism>
<accession>A0A9D2K042</accession>
<sequence>MKRYSCRGALAIFIYCILVLMLTAAVYLLVLVFRGEAILNNSLLGIFISVLISIGLIAAAAVHLVGMFRKAITFSETDLSVKSDFPRGLRIDQYAVRVRYEDIVGLECQRTKPRAPEYVSYALPILLIRCKYGKTRKISLRCFSKGQREKIIEELILRVEATGKTLPVRSAELLLSKVRTR</sequence>
<comment type="caution">
    <text evidence="2">The sequence shown here is derived from an EMBL/GenBank/DDBJ whole genome shotgun (WGS) entry which is preliminary data.</text>
</comment>
<name>A0A9D2K042_9FIRM</name>
<keyword evidence="1" id="KW-1133">Transmembrane helix</keyword>
<reference evidence="2" key="2">
    <citation type="submission" date="2021-04" db="EMBL/GenBank/DDBJ databases">
        <authorList>
            <person name="Gilroy R."/>
        </authorList>
    </citation>
    <scope>NUCLEOTIDE SEQUENCE</scope>
    <source>
        <strain evidence="2">ChiW7-2402</strain>
    </source>
</reference>
<gene>
    <name evidence="2" type="ORF">H9964_04880</name>
</gene>
<dbReference type="EMBL" id="DXBB01000070">
    <property type="protein sequence ID" value="HIZ72893.1"/>
    <property type="molecule type" value="Genomic_DNA"/>
</dbReference>
<keyword evidence="1" id="KW-0472">Membrane</keyword>
<feature type="transmembrane region" description="Helical" evidence="1">
    <location>
        <begin position="45"/>
        <end position="65"/>
    </location>
</feature>